<organism evidence="1 2">
    <name type="scientific">Podospora bellae-mahoneyi</name>
    <dbReference type="NCBI Taxonomy" id="2093777"/>
    <lineage>
        <taxon>Eukaryota</taxon>
        <taxon>Fungi</taxon>
        <taxon>Dikarya</taxon>
        <taxon>Ascomycota</taxon>
        <taxon>Pezizomycotina</taxon>
        <taxon>Sordariomycetes</taxon>
        <taxon>Sordariomycetidae</taxon>
        <taxon>Sordariales</taxon>
        <taxon>Podosporaceae</taxon>
        <taxon>Podospora</taxon>
    </lineage>
</organism>
<evidence type="ECO:0000313" key="2">
    <source>
        <dbReference type="Proteomes" id="UP001322138"/>
    </source>
</evidence>
<accession>A0ABR0FLY7</accession>
<comment type="caution">
    <text evidence="1">The sequence shown here is derived from an EMBL/GenBank/DDBJ whole genome shotgun (WGS) entry which is preliminary data.</text>
</comment>
<dbReference type="EMBL" id="JAFFGZ010000005">
    <property type="protein sequence ID" value="KAK4644064.1"/>
    <property type="molecule type" value="Genomic_DNA"/>
</dbReference>
<dbReference type="GeneID" id="87896782"/>
<keyword evidence="2" id="KW-1185">Reference proteome</keyword>
<evidence type="ECO:0000313" key="1">
    <source>
        <dbReference type="EMBL" id="KAK4644064.1"/>
    </source>
</evidence>
<gene>
    <name evidence="1" type="ORF">QC761_301450</name>
</gene>
<proteinExistence type="predicted"/>
<dbReference type="RefSeq" id="XP_062733040.1">
    <property type="nucleotide sequence ID" value="XM_062877300.1"/>
</dbReference>
<evidence type="ECO:0008006" key="3">
    <source>
        <dbReference type="Google" id="ProtNLM"/>
    </source>
</evidence>
<sequence>MGDSDDDINISNGICHWGLGEESHSDFIPCGNAAFGHFQCCGKAGFCSAEGHACFSYGGGLTYVAGCTDSTFEDSSCPDEKIYSDQPWMGMVFCNTTVDEDGRGLWVGCAEKWKPKALRNKEQESDDLCLCSAEASPAIESRIVLTAKNKIGNRFASLPLNLGDSIQWKDSLLQQEPEQPRRQPLPPLTRC</sequence>
<reference evidence="1 2" key="1">
    <citation type="journal article" date="2023" name="bioRxiv">
        <title>High-quality genome assemblies of four members of thePodospora anserinaspecies complex.</title>
        <authorList>
            <person name="Ament-Velasquez S.L."/>
            <person name="Vogan A.A."/>
            <person name="Wallerman O."/>
            <person name="Hartmann F."/>
            <person name="Gautier V."/>
            <person name="Silar P."/>
            <person name="Giraud T."/>
            <person name="Johannesson H."/>
        </authorList>
    </citation>
    <scope>NUCLEOTIDE SEQUENCE [LARGE SCALE GENOMIC DNA]</scope>
    <source>
        <strain evidence="1 2">CBS 112042</strain>
    </source>
</reference>
<name>A0ABR0FLY7_9PEZI</name>
<protein>
    <recommendedName>
        <fullName evidence="3">Chitin-binding type-1 domain-containing protein</fullName>
    </recommendedName>
</protein>
<dbReference type="Proteomes" id="UP001322138">
    <property type="component" value="Unassembled WGS sequence"/>
</dbReference>